<name>A0A8I3NXQ9_CANLF</name>
<dbReference type="Pfam" id="PF08069">
    <property type="entry name" value="Ribosomal_S13_N"/>
    <property type="match status" value="1"/>
</dbReference>
<reference evidence="2" key="1">
    <citation type="submission" date="2020-03" db="EMBL/GenBank/DDBJ databases">
        <title>Long-read based genome assembly of a Labrador retriever dog.</title>
        <authorList>
            <person name="Eory L."/>
            <person name="Zhang W."/>
            <person name="Schoenebeck J."/>
        </authorList>
    </citation>
    <scope>NUCLEOTIDE SEQUENCE [LARGE SCALE GENOMIC DNA]</scope>
    <source>
        <strain evidence="2">Labrador retriever</strain>
    </source>
</reference>
<evidence type="ECO:0000313" key="3">
    <source>
        <dbReference type="Proteomes" id="UP000805418"/>
    </source>
</evidence>
<accession>A0A8I3NXQ9</accession>
<evidence type="ECO:0000259" key="1">
    <source>
        <dbReference type="SMART" id="SM01386"/>
    </source>
</evidence>
<proteinExistence type="predicted"/>
<protein>
    <recommendedName>
        <fullName evidence="1">Small ribosomal subunit protein uS15 N-terminal domain-containing protein</fullName>
    </recommendedName>
</protein>
<dbReference type="InterPro" id="IPR012606">
    <property type="entry name" value="Ribosomal_uS15_N"/>
</dbReference>
<sequence>MGRMHTPGKGPSQSALSYCCHGIPTQLKWTSDDDEKEQIYQLAQKGKLRSGICLQVRA</sequence>
<keyword evidence="3" id="KW-1185">Reference proteome</keyword>
<dbReference type="SMART" id="SM01386">
    <property type="entry name" value="Ribosomal_S13_N"/>
    <property type="match status" value="1"/>
</dbReference>
<dbReference type="GO" id="GO:0003735">
    <property type="term" value="F:structural constituent of ribosome"/>
    <property type="evidence" value="ECO:0007669"/>
    <property type="project" value="InterPro"/>
</dbReference>
<dbReference type="GO" id="GO:0006412">
    <property type="term" value="P:translation"/>
    <property type="evidence" value="ECO:0007669"/>
    <property type="project" value="InterPro"/>
</dbReference>
<reference evidence="2" key="3">
    <citation type="submission" date="2025-09" db="UniProtKB">
        <authorList>
            <consortium name="Ensembl"/>
        </authorList>
    </citation>
    <scope>IDENTIFICATION</scope>
    <source>
        <strain evidence="2">Boxer</strain>
    </source>
</reference>
<organism evidence="2 3">
    <name type="scientific">Canis lupus familiaris</name>
    <name type="common">Dog</name>
    <name type="synonym">Canis familiaris</name>
    <dbReference type="NCBI Taxonomy" id="9615"/>
    <lineage>
        <taxon>Eukaryota</taxon>
        <taxon>Metazoa</taxon>
        <taxon>Chordata</taxon>
        <taxon>Craniata</taxon>
        <taxon>Vertebrata</taxon>
        <taxon>Euteleostomi</taxon>
        <taxon>Mammalia</taxon>
        <taxon>Eutheria</taxon>
        <taxon>Laurasiatheria</taxon>
        <taxon>Carnivora</taxon>
        <taxon>Caniformia</taxon>
        <taxon>Canidae</taxon>
        <taxon>Canis</taxon>
    </lineage>
</organism>
<dbReference type="AlphaFoldDB" id="A0A8I3NXQ9"/>
<dbReference type="GO" id="GO:0005840">
    <property type="term" value="C:ribosome"/>
    <property type="evidence" value="ECO:0007669"/>
    <property type="project" value="InterPro"/>
</dbReference>
<evidence type="ECO:0000313" key="2">
    <source>
        <dbReference type="Ensembl" id="ENSCAFP00845024231.1"/>
    </source>
</evidence>
<dbReference type="Ensembl" id="ENSCAFT00845030920.1">
    <property type="protein sequence ID" value="ENSCAFP00845024231.1"/>
    <property type="gene ID" value="ENSCAFG00845017459.1"/>
</dbReference>
<feature type="domain" description="Small ribosomal subunit protein uS15 N-terminal" evidence="1">
    <location>
        <begin position="1"/>
        <end position="52"/>
    </location>
</feature>
<dbReference type="Proteomes" id="UP000805418">
    <property type="component" value="Chromosome 7"/>
</dbReference>
<reference evidence="2" key="2">
    <citation type="submission" date="2025-08" db="UniProtKB">
        <authorList>
            <consortium name="Ensembl"/>
        </authorList>
    </citation>
    <scope>IDENTIFICATION</scope>
    <source>
        <strain evidence="2">Boxer</strain>
    </source>
</reference>